<evidence type="ECO:0000259" key="9">
    <source>
        <dbReference type="PROSITE" id="PS50850"/>
    </source>
</evidence>
<feature type="transmembrane region" description="Helical" evidence="8">
    <location>
        <begin position="155"/>
        <end position="174"/>
    </location>
</feature>
<comment type="caution">
    <text evidence="10">The sequence shown here is derived from an EMBL/GenBank/DDBJ whole genome shotgun (WGS) entry which is preliminary data.</text>
</comment>
<dbReference type="GO" id="GO:1990961">
    <property type="term" value="P:xenobiotic detoxification by transmembrane export across the plasma membrane"/>
    <property type="evidence" value="ECO:0007669"/>
    <property type="project" value="InterPro"/>
</dbReference>
<feature type="transmembrane region" description="Helical" evidence="8">
    <location>
        <begin position="66"/>
        <end position="85"/>
    </location>
</feature>
<feature type="transmembrane region" description="Helical" evidence="8">
    <location>
        <begin position="35"/>
        <end position="54"/>
    </location>
</feature>
<gene>
    <name evidence="10" type="ORF">DDE23_01570</name>
</gene>
<evidence type="ECO:0000313" key="10">
    <source>
        <dbReference type="EMBL" id="PVE49122.1"/>
    </source>
</evidence>
<dbReference type="Proteomes" id="UP000244810">
    <property type="component" value="Unassembled WGS sequence"/>
</dbReference>
<dbReference type="Pfam" id="PF07690">
    <property type="entry name" value="MFS_1"/>
    <property type="match status" value="1"/>
</dbReference>
<keyword evidence="7 8" id="KW-0472">Membrane</keyword>
<evidence type="ECO:0000313" key="11">
    <source>
        <dbReference type="Proteomes" id="UP000244810"/>
    </source>
</evidence>
<name>A0A2T7UWQ0_9RHOB</name>
<comment type="caution">
    <text evidence="8">Lacks conserved residue(s) required for the propagation of feature annotation.</text>
</comment>
<dbReference type="Gene3D" id="1.20.1720.10">
    <property type="entry name" value="Multidrug resistance protein D"/>
    <property type="match status" value="1"/>
</dbReference>
<evidence type="ECO:0000256" key="2">
    <source>
        <dbReference type="ARBA" id="ARBA00006236"/>
    </source>
</evidence>
<feature type="transmembrane region" description="Helical" evidence="8">
    <location>
        <begin position="124"/>
        <end position="149"/>
    </location>
</feature>
<organism evidence="10 11">
    <name type="scientific">Pararhodobacter aggregans</name>
    <dbReference type="NCBI Taxonomy" id="404875"/>
    <lineage>
        <taxon>Bacteria</taxon>
        <taxon>Pseudomonadati</taxon>
        <taxon>Pseudomonadota</taxon>
        <taxon>Alphaproteobacteria</taxon>
        <taxon>Rhodobacterales</taxon>
        <taxon>Paracoccaceae</taxon>
        <taxon>Pararhodobacter</taxon>
    </lineage>
</organism>
<dbReference type="InterPro" id="IPR004812">
    <property type="entry name" value="Efflux_drug-R_Bcr/CmlA"/>
</dbReference>
<feature type="transmembrane region" description="Helical" evidence="8">
    <location>
        <begin position="91"/>
        <end position="112"/>
    </location>
</feature>
<dbReference type="PANTHER" id="PTHR23502:SF132">
    <property type="entry name" value="POLYAMINE TRANSPORTER 2-RELATED"/>
    <property type="match status" value="1"/>
</dbReference>
<dbReference type="GO" id="GO:0005886">
    <property type="term" value="C:plasma membrane"/>
    <property type="evidence" value="ECO:0007669"/>
    <property type="project" value="UniProtKB-SubCell"/>
</dbReference>
<dbReference type="InterPro" id="IPR011701">
    <property type="entry name" value="MFS"/>
</dbReference>
<comment type="similarity">
    <text evidence="2 8">Belongs to the major facilitator superfamily. Bcr/CmlA family.</text>
</comment>
<reference evidence="10 11" key="1">
    <citation type="journal article" date="2011" name="Syst. Appl. Microbiol.">
        <title>Defluviimonas denitrificans gen. nov., sp. nov., and Pararhodobacter aggregans gen. nov., sp. nov., non-phototrophic Rhodobacteraceae from the biofilter of a marine aquaculture.</title>
        <authorList>
            <person name="Foesel B.U."/>
            <person name="Drake H.L."/>
            <person name="Schramm A."/>
        </authorList>
    </citation>
    <scope>NUCLEOTIDE SEQUENCE [LARGE SCALE GENOMIC DNA]</scope>
    <source>
        <strain evidence="10 11">D1-19</strain>
    </source>
</reference>
<dbReference type="SUPFAM" id="SSF103473">
    <property type="entry name" value="MFS general substrate transporter"/>
    <property type="match status" value="1"/>
</dbReference>
<evidence type="ECO:0000256" key="3">
    <source>
        <dbReference type="ARBA" id="ARBA00022448"/>
    </source>
</evidence>
<feature type="transmembrane region" description="Helical" evidence="8">
    <location>
        <begin position="330"/>
        <end position="351"/>
    </location>
</feature>
<keyword evidence="3 8" id="KW-0813">Transport</keyword>
<evidence type="ECO:0000256" key="5">
    <source>
        <dbReference type="ARBA" id="ARBA00022692"/>
    </source>
</evidence>
<dbReference type="InterPro" id="IPR036259">
    <property type="entry name" value="MFS_trans_sf"/>
</dbReference>
<protein>
    <recommendedName>
        <fullName evidence="8">Bcr/CflA family efflux transporter</fullName>
    </recommendedName>
</protein>
<feature type="transmembrane region" description="Helical" evidence="8">
    <location>
        <begin position="202"/>
        <end position="226"/>
    </location>
</feature>
<feature type="transmembrane region" description="Helical" evidence="8">
    <location>
        <begin position="357"/>
        <end position="376"/>
    </location>
</feature>
<feature type="domain" description="Major facilitator superfamily (MFS) profile" evidence="9">
    <location>
        <begin position="1"/>
        <end position="379"/>
    </location>
</feature>
<evidence type="ECO:0000256" key="8">
    <source>
        <dbReference type="RuleBase" id="RU365088"/>
    </source>
</evidence>
<dbReference type="PROSITE" id="PS50850">
    <property type="entry name" value="MFS"/>
    <property type="match status" value="1"/>
</dbReference>
<dbReference type="NCBIfam" id="TIGR00710">
    <property type="entry name" value="efflux_Bcr_CflA"/>
    <property type="match status" value="1"/>
</dbReference>
<evidence type="ECO:0000256" key="4">
    <source>
        <dbReference type="ARBA" id="ARBA00022475"/>
    </source>
</evidence>
<evidence type="ECO:0000256" key="1">
    <source>
        <dbReference type="ARBA" id="ARBA00004651"/>
    </source>
</evidence>
<dbReference type="GO" id="GO:0015385">
    <property type="term" value="F:sodium:proton antiporter activity"/>
    <property type="evidence" value="ECO:0007669"/>
    <property type="project" value="TreeGrafter"/>
</dbReference>
<keyword evidence="8" id="KW-0997">Cell inner membrane</keyword>
<comment type="subcellular location">
    <subcellularLocation>
        <location evidence="8">Cell inner membrane</location>
        <topology evidence="8">Multi-pass membrane protein</topology>
    </subcellularLocation>
    <subcellularLocation>
        <location evidence="1">Cell membrane</location>
        <topology evidence="1">Multi-pass membrane protein</topology>
    </subcellularLocation>
</comment>
<dbReference type="AlphaFoldDB" id="A0A2T7UWQ0"/>
<sequence>MGLLVALASTGTLAMHMFVPALPYAAEDLGVGSAAVQLSLTLYVLGLALGQIGYGPVSDALGRRPVVIAALGIFVLGSLLCALAPTLPWLLAGRLTQALGGAGGLALARAIARDAAGPEGSQRDISLLNTVMLIGPAISPVLGAGVAAYADWRGIFLVLGLLALGTLAATLWSLPETARHRKPLRFGQMGRDFATLGRNRRFVCIALGGAMGSTTTYGYFAAAPFILQEQLGVPGGEVGFYVGGILLGALAGTWVSRLRVGHVSRDGFFLLAGLFAIAMAGAFLAAAWAGLMTPALIFLLTLGLMFAAGCISPTGLSASLDAVPELAGSAAGLFGAAQMACGALSTFLVGIGAQHDLSCGIVLTGATILSFLLLRLGRA</sequence>
<proteinExistence type="inferred from homology"/>
<keyword evidence="5 8" id="KW-0812">Transmembrane</keyword>
<keyword evidence="6 8" id="KW-1133">Transmembrane helix</keyword>
<dbReference type="PANTHER" id="PTHR23502">
    <property type="entry name" value="MAJOR FACILITATOR SUPERFAMILY"/>
    <property type="match status" value="1"/>
</dbReference>
<keyword evidence="11" id="KW-1185">Reference proteome</keyword>
<accession>A0A2T7UWQ0</accession>
<keyword evidence="4" id="KW-1003">Cell membrane</keyword>
<feature type="transmembrane region" description="Helical" evidence="8">
    <location>
        <begin position="238"/>
        <end position="256"/>
    </location>
</feature>
<feature type="transmembrane region" description="Helical" evidence="8">
    <location>
        <begin position="295"/>
        <end position="318"/>
    </location>
</feature>
<dbReference type="EMBL" id="QDDR01000001">
    <property type="protein sequence ID" value="PVE49122.1"/>
    <property type="molecule type" value="Genomic_DNA"/>
</dbReference>
<evidence type="ECO:0000256" key="7">
    <source>
        <dbReference type="ARBA" id="ARBA00023136"/>
    </source>
</evidence>
<evidence type="ECO:0000256" key="6">
    <source>
        <dbReference type="ARBA" id="ARBA00022989"/>
    </source>
</evidence>
<dbReference type="GO" id="GO:0042910">
    <property type="term" value="F:xenobiotic transmembrane transporter activity"/>
    <property type="evidence" value="ECO:0007669"/>
    <property type="project" value="InterPro"/>
</dbReference>
<feature type="transmembrane region" description="Helical" evidence="8">
    <location>
        <begin position="268"/>
        <end position="289"/>
    </location>
</feature>
<dbReference type="InterPro" id="IPR020846">
    <property type="entry name" value="MFS_dom"/>
</dbReference>